<dbReference type="EMBL" id="VOIH02000009">
    <property type="protein sequence ID" value="KAF3437686.1"/>
    <property type="molecule type" value="Genomic_DNA"/>
</dbReference>
<evidence type="ECO:0000313" key="10">
    <source>
        <dbReference type="Proteomes" id="UP000796880"/>
    </source>
</evidence>
<accession>A0A8K0DZQ0</accession>
<dbReference type="GO" id="GO:0003700">
    <property type="term" value="F:DNA-binding transcription factor activity"/>
    <property type="evidence" value="ECO:0007669"/>
    <property type="project" value="InterPro"/>
</dbReference>
<dbReference type="FunFam" id="3.10.450.40:FF:000016">
    <property type="entry name" value="Predicted protein"/>
    <property type="match status" value="1"/>
</dbReference>
<organism evidence="9 10">
    <name type="scientific">Rhamnella rubrinervis</name>
    <dbReference type="NCBI Taxonomy" id="2594499"/>
    <lineage>
        <taxon>Eukaryota</taxon>
        <taxon>Viridiplantae</taxon>
        <taxon>Streptophyta</taxon>
        <taxon>Embryophyta</taxon>
        <taxon>Tracheophyta</taxon>
        <taxon>Spermatophyta</taxon>
        <taxon>Magnoliopsida</taxon>
        <taxon>eudicotyledons</taxon>
        <taxon>Gunneridae</taxon>
        <taxon>Pentapetalae</taxon>
        <taxon>rosids</taxon>
        <taxon>fabids</taxon>
        <taxon>Rosales</taxon>
        <taxon>Rhamnaceae</taxon>
        <taxon>rhamnoid group</taxon>
        <taxon>Rhamneae</taxon>
        <taxon>Rhamnella</taxon>
    </lineage>
</organism>
<dbReference type="PANTHER" id="PTHR46373:SF20">
    <property type="entry name" value="PROTEIN RKD1"/>
    <property type="match status" value="1"/>
</dbReference>
<evidence type="ECO:0000256" key="5">
    <source>
        <dbReference type="ARBA" id="ARBA00023163"/>
    </source>
</evidence>
<proteinExistence type="predicted"/>
<feature type="region of interest" description="Disordered" evidence="7">
    <location>
        <begin position="1"/>
        <end position="104"/>
    </location>
</feature>
<feature type="compositionally biased region" description="Low complexity" evidence="7">
    <location>
        <begin position="492"/>
        <end position="503"/>
    </location>
</feature>
<gene>
    <name evidence="9" type="ORF">FNV43_RR20442</name>
</gene>
<comment type="caution">
    <text evidence="9">The sequence shown here is derived from an EMBL/GenBank/DDBJ whole genome shotgun (WGS) entry which is preliminary data.</text>
</comment>
<feature type="domain" description="RWP-RK" evidence="8">
    <location>
        <begin position="356"/>
        <end position="445"/>
    </location>
</feature>
<feature type="compositionally biased region" description="Basic and acidic residues" evidence="7">
    <location>
        <begin position="55"/>
        <end position="83"/>
    </location>
</feature>
<comment type="function">
    <text evidence="1">Putative transcription factor.</text>
</comment>
<evidence type="ECO:0000256" key="2">
    <source>
        <dbReference type="ARBA" id="ARBA00023015"/>
    </source>
</evidence>
<evidence type="ECO:0000256" key="3">
    <source>
        <dbReference type="ARBA" id="ARBA00023054"/>
    </source>
</evidence>
<evidence type="ECO:0000256" key="1">
    <source>
        <dbReference type="ARBA" id="ARBA00004049"/>
    </source>
</evidence>
<keyword evidence="5" id="KW-0804">Transcription</keyword>
<dbReference type="PROSITE" id="PS51519">
    <property type="entry name" value="RWP_RK"/>
    <property type="match status" value="1"/>
</dbReference>
<evidence type="ECO:0000313" key="9">
    <source>
        <dbReference type="EMBL" id="KAF3437686.1"/>
    </source>
</evidence>
<reference evidence="9" key="1">
    <citation type="submission" date="2020-03" db="EMBL/GenBank/DDBJ databases">
        <title>A high-quality chromosome-level genome assembly of a woody plant with both climbing and erect habits, Rhamnella rubrinervis.</title>
        <authorList>
            <person name="Lu Z."/>
            <person name="Yang Y."/>
            <person name="Zhu X."/>
            <person name="Sun Y."/>
        </authorList>
    </citation>
    <scope>NUCLEOTIDE SEQUENCE</scope>
    <source>
        <strain evidence="9">BYM</strain>
        <tissue evidence="9">Leaf</tissue>
    </source>
</reference>
<sequence length="550" mass="61991">MAEETVPELGNTNSERIDSAAEDMDLETLGHAQDSKGDHDACPVGDGEPPTNGDTDTKRDREEEDEGVSKKQKGEKSVEEARLETLGGEGGEEGNEGSGRVELGPKKFGSSVEMFDYFYKFLHAWPTNVNINKYEHMVLLDLLNKGHAEPDKKTGGGIHTFQVRFHPTWKSRCFFLVRNDDSSDDFSFRKCVDHILPLPEHMKIKANANKALGGKGRGGGRGGGRGRGRGGGSIAEFRPNFHYAPYKFFNFWHVYGGDEYSTLNWPCELPLPDNNLLDAVPIMSCFPSDPLFSTIDINGPTQSIIQEDFCYGGGNGTINGVYNDLFVGFEPQQQQQQKQQPLLLCNNQEHGENVTRGERKLKRCKAEEKSSSASKLLSRQVISQYFYMPITQAARELNVGLTLLKKRCRELGIRRWPHRKLMSLQTLIRNVQQLGKEEGEGSEPKLKDAIELLERERKMMEELPDMQLEDNTKKLRQACFKANYKKRRLMGMMPMDSQPPSSMTTNTPLPNSTPCDAKSKHYEDDHDHDDELQSILSDSFSSSNHMLIDF</sequence>
<dbReference type="InterPro" id="IPR003035">
    <property type="entry name" value="RWP-RK_dom"/>
</dbReference>
<keyword evidence="2" id="KW-0805">Transcription regulation</keyword>
<feature type="region of interest" description="Disordered" evidence="7">
    <location>
        <begin position="210"/>
        <end position="230"/>
    </location>
</feature>
<evidence type="ECO:0000256" key="6">
    <source>
        <dbReference type="ARBA" id="ARBA00023242"/>
    </source>
</evidence>
<dbReference type="OrthoDB" id="409625at2759"/>
<dbReference type="Proteomes" id="UP000796880">
    <property type="component" value="Unassembled WGS sequence"/>
</dbReference>
<feature type="compositionally biased region" description="Basic and acidic residues" evidence="7">
    <location>
        <begin position="517"/>
        <end position="529"/>
    </location>
</feature>
<dbReference type="GO" id="GO:0003677">
    <property type="term" value="F:DNA binding"/>
    <property type="evidence" value="ECO:0007669"/>
    <property type="project" value="UniProtKB-KW"/>
</dbReference>
<dbReference type="Pfam" id="PF11523">
    <property type="entry name" value="DUF3223"/>
    <property type="match status" value="1"/>
</dbReference>
<evidence type="ECO:0000256" key="7">
    <source>
        <dbReference type="SAM" id="MobiDB-lite"/>
    </source>
</evidence>
<dbReference type="Pfam" id="PF02042">
    <property type="entry name" value="RWP-RK"/>
    <property type="match status" value="1"/>
</dbReference>
<feature type="compositionally biased region" description="Gly residues" evidence="7">
    <location>
        <begin position="213"/>
        <end position="230"/>
    </location>
</feature>
<dbReference type="Gene3D" id="3.10.450.40">
    <property type="match status" value="1"/>
</dbReference>
<keyword evidence="3" id="KW-0175">Coiled coil</keyword>
<dbReference type="AlphaFoldDB" id="A0A8K0DZQ0"/>
<protein>
    <recommendedName>
        <fullName evidence="8">RWP-RK domain-containing protein</fullName>
    </recommendedName>
</protein>
<keyword evidence="10" id="KW-1185">Reference proteome</keyword>
<dbReference type="InterPro" id="IPR044607">
    <property type="entry name" value="RKD-like"/>
</dbReference>
<evidence type="ECO:0000259" key="8">
    <source>
        <dbReference type="PROSITE" id="PS51519"/>
    </source>
</evidence>
<dbReference type="PANTHER" id="PTHR46373">
    <property type="entry name" value="PROTEIN RKD4"/>
    <property type="match status" value="1"/>
</dbReference>
<keyword evidence="4" id="KW-0238">DNA-binding</keyword>
<feature type="region of interest" description="Disordered" evidence="7">
    <location>
        <begin position="492"/>
        <end position="529"/>
    </location>
</feature>
<feature type="compositionally biased region" description="Polar residues" evidence="7">
    <location>
        <begin position="504"/>
        <end position="514"/>
    </location>
</feature>
<name>A0A8K0DZQ0_9ROSA</name>
<keyword evidence="6" id="KW-0539">Nucleus</keyword>
<evidence type="ECO:0000256" key="4">
    <source>
        <dbReference type="ARBA" id="ARBA00023125"/>
    </source>
</evidence>